<evidence type="ECO:0000313" key="9">
    <source>
        <dbReference type="Proteomes" id="UP000029665"/>
    </source>
</evidence>
<evidence type="ECO:0000256" key="6">
    <source>
        <dbReference type="ARBA" id="ARBA00035191"/>
    </source>
</evidence>
<protein>
    <recommendedName>
        <fullName evidence="6">Large ribosomal subunit protein mL49</fullName>
    </recommendedName>
</protein>
<gene>
    <name evidence="8" type="ORF">BN946_scf184798.g89</name>
</gene>
<evidence type="ECO:0000256" key="7">
    <source>
        <dbReference type="SAM" id="MobiDB-lite"/>
    </source>
</evidence>
<dbReference type="GO" id="GO:0006412">
    <property type="term" value="P:translation"/>
    <property type="evidence" value="ECO:0007669"/>
    <property type="project" value="InterPro"/>
</dbReference>
<evidence type="ECO:0000256" key="4">
    <source>
        <dbReference type="ARBA" id="ARBA00023128"/>
    </source>
</evidence>
<dbReference type="Gene3D" id="3.30.780.10">
    <property type="entry name" value="SUI1-like domain"/>
    <property type="match status" value="1"/>
</dbReference>
<dbReference type="STRING" id="5643.A0A060SET1"/>
<evidence type="ECO:0000256" key="2">
    <source>
        <dbReference type="ARBA" id="ARBA00005677"/>
    </source>
</evidence>
<keyword evidence="3" id="KW-0689">Ribosomal protein</keyword>
<comment type="similarity">
    <text evidence="2">Belongs to the mitochondrion-specific ribosomal protein mL49 family.</text>
</comment>
<evidence type="ECO:0000256" key="3">
    <source>
        <dbReference type="ARBA" id="ARBA00022980"/>
    </source>
</evidence>
<dbReference type="PANTHER" id="PTHR13477">
    <property type="entry name" value="MITOCHONDRIAL 39S RIBOSOMAL PROTEIN L49"/>
    <property type="match status" value="1"/>
</dbReference>
<sequence length="213" mass="23694">MLRSLVPRLFAPARHNQARLFSAQPASSPATRAPSEPLQPSTSTSETLSQGQSENVDPSKPLRPYHVPRNSRGSIPVYSQIRNHTKYFILLRDVQGNVEVRISRALRLSSCADLHPPSRACLPICLDTPPAPLTPATHILTRPPATSPAALPRHLHPTRLVQALMHDLQTSLFPQGSEEAARLKISLDRRQRIVLSGGRWKNQVVEWLVQRGF</sequence>
<dbReference type="OrthoDB" id="19439at2759"/>
<dbReference type="PANTHER" id="PTHR13477:SF0">
    <property type="entry name" value="LARGE RIBOSOMAL SUBUNIT PROTEIN ML49"/>
    <property type="match status" value="1"/>
</dbReference>
<dbReference type="AlphaFoldDB" id="A0A060SET1"/>
<evidence type="ECO:0000256" key="5">
    <source>
        <dbReference type="ARBA" id="ARBA00023274"/>
    </source>
</evidence>
<evidence type="ECO:0000313" key="8">
    <source>
        <dbReference type="EMBL" id="CDO70774.1"/>
    </source>
</evidence>
<comment type="subcellular location">
    <subcellularLocation>
        <location evidence="1">Mitochondrion</location>
    </subcellularLocation>
</comment>
<accession>A0A060SET1</accession>
<dbReference type="HOGENOM" id="CLU_1294991_0_0_1"/>
<comment type="caution">
    <text evidence="8">The sequence shown here is derived from an EMBL/GenBank/DDBJ whole genome shotgun (WGS) entry which is preliminary data.</text>
</comment>
<dbReference type="GO" id="GO:0003735">
    <property type="term" value="F:structural constituent of ribosome"/>
    <property type="evidence" value="ECO:0007669"/>
    <property type="project" value="InterPro"/>
</dbReference>
<organism evidence="8 9">
    <name type="scientific">Pycnoporus cinnabarinus</name>
    <name type="common">Cinnabar-red polypore</name>
    <name type="synonym">Trametes cinnabarina</name>
    <dbReference type="NCBI Taxonomy" id="5643"/>
    <lineage>
        <taxon>Eukaryota</taxon>
        <taxon>Fungi</taxon>
        <taxon>Dikarya</taxon>
        <taxon>Basidiomycota</taxon>
        <taxon>Agaricomycotina</taxon>
        <taxon>Agaricomycetes</taxon>
        <taxon>Polyporales</taxon>
        <taxon>Polyporaceae</taxon>
        <taxon>Trametes</taxon>
    </lineage>
</organism>
<reference evidence="8" key="1">
    <citation type="submission" date="2014-01" db="EMBL/GenBank/DDBJ databases">
        <title>The genome of the white-rot fungus Pycnoporus cinnabarinus: a basidiomycete model with a versatile arsenal for lignocellulosic biomass breakdown.</title>
        <authorList>
            <person name="Levasseur A."/>
            <person name="Lomascolo A."/>
            <person name="Ruiz-Duenas F.J."/>
            <person name="Uzan E."/>
            <person name="Piumi F."/>
            <person name="Kues U."/>
            <person name="Ram A.F.J."/>
            <person name="Murat C."/>
            <person name="Haon M."/>
            <person name="Benoit I."/>
            <person name="Arfi Y."/>
            <person name="Chevret D."/>
            <person name="Drula E."/>
            <person name="Kwon M.J."/>
            <person name="Gouret P."/>
            <person name="Lesage-Meessen L."/>
            <person name="Lombard V."/>
            <person name="Mariette J."/>
            <person name="Noirot C."/>
            <person name="Park J."/>
            <person name="Patyshakuliyeva A."/>
            <person name="Wieneger R.A.B."/>
            <person name="Wosten H.A.B."/>
            <person name="Martin F."/>
            <person name="Coutinho P.M."/>
            <person name="de Vries R."/>
            <person name="Martinez A.T."/>
            <person name="Klopp C."/>
            <person name="Pontarotti P."/>
            <person name="Henrissat B."/>
            <person name="Record E."/>
        </authorList>
    </citation>
    <scope>NUCLEOTIDE SEQUENCE [LARGE SCALE GENOMIC DNA]</scope>
    <source>
        <strain evidence="8">BRFM137</strain>
    </source>
</reference>
<proteinExistence type="inferred from homology"/>
<feature type="region of interest" description="Disordered" evidence="7">
    <location>
        <begin position="22"/>
        <end position="73"/>
    </location>
</feature>
<dbReference type="Proteomes" id="UP000029665">
    <property type="component" value="Unassembled WGS sequence"/>
</dbReference>
<evidence type="ECO:0000256" key="1">
    <source>
        <dbReference type="ARBA" id="ARBA00004173"/>
    </source>
</evidence>
<keyword evidence="5" id="KW-0687">Ribonucleoprotein</keyword>
<feature type="compositionally biased region" description="Polar residues" evidence="7">
    <location>
        <begin position="38"/>
        <end position="56"/>
    </location>
</feature>
<keyword evidence="9" id="KW-1185">Reference proteome</keyword>
<dbReference type="EMBL" id="CCBP010000092">
    <property type="protein sequence ID" value="CDO70774.1"/>
    <property type="molecule type" value="Genomic_DNA"/>
</dbReference>
<keyword evidence="4" id="KW-0496">Mitochondrion</keyword>
<name>A0A060SET1_PYCCI</name>
<dbReference type="InterPro" id="IPR007740">
    <property type="entry name" value="Ribosomal_mL49"/>
</dbReference>
<dbReference type="GO" id="GO:0005762">
    <property type="term" value="C:mitochondrial large ribosomal subunit"/>
    <property type="evidence" value="ECO:0007669"/>
    <property type="project" value="TreeGrafter"/>
</dbReference>